<sequence>MIENLTTTEFDEKIKNGYVVVDFSAPWCPDCRHIDPMLENLIAEFKQVHFYKVSFDTEIGLKDKLNIRKIPTLIFYKDGKEMGERLIEPRSIDAIRNAINALL</sequence>
<organism evidence="7 8">
    <name type="scientific">Helicobacter japonicus</name>
    <dbReference type="NCBI Taxonomy" id="425400"/>
    <lineage>
        <taxon>Bacteria</taxon>
        <taxon>Pseudomonadati</taxon>
        <taxon>Campylobacterota</taxon>
        <taxon>Epsilonproteobacteria</taxon>
        <taxon>Campylobacterales</taxon>
        <taxon>Helicobacteraceae</taxon>
        <taxon>Helicobacter</taxon>
    </lineage>
</organism>
<dbReference type="InterPro" id="IPR036249">
    <property type="entry name" value="Thioredoxin-like_sf"/>
</dbReference>
<feature type="site" description="Contributes to redox potential value" evidence="4">
    <location>
        <position position="30"/>
    </location>
</feature>
<evidence type="ECO:0000256" key="2">
    <source>
        <dbReference type="ARBA" id="ARBA00038353"/>
    </source>
</evidence>
<evidence type="ECO:0000256" key="3">
    <source>
        <dbReference type="PIRNR" id="PIRNR000077"/>
    </source>
</evidence>
<dbReference type="Proteomes" id="UP000029707">
    <property type="component" value="Unassembled WGS sequence"/>
</dbReference>
<gene>
    <name evidence="7" type="ORF">LS65_002835</name>
</gene>
<dbReference type="OrthoDB" id="215495at2"/>
<dbReference type="STRING" id="425400.LS65_07035"/>
<evidence type="ECO:0000256" key="5">
    <source>
        <dbReference type="PIRSR" id="PIRSR000077-4"/>
    </source>
</evidence>
<dbReference type="AlphaFoldDB" id="A0A099BCL9"/>
<feature type="active site" description="Nucleophile" evidence="4">
    <location>
        <position position="28"/>
    </location>
</feature>
<name>A0A099BCL9_9HELI</name>
<dbReference type="PANTHER" id="PTHR10438:SF405">
    <property type="entry name" value="THIOREDOXIN DOMAIN-CONTAINING PROTEIN"/>
    <property type="match status" value="1"/>
</dbReference>
<dbReference type="RefSeq" id="WP_034362662.1">
    <property type="nucleotide sequence ID" value="NZ_CAJUDB010000001.1"/>
</dbReference>
<keyword evidence="5" id="KW-0676">Redox-active center</keyword>
<reference evidence="7 8" key="1">
    <citation type="journal article" date="2014" name="Genome Announc.">
        <title>Draft genome sequences of eight enterohepatic helicobacter species isolated from both laboratory and wild rodents.</title>
        <authorList>
            <person name="Sheh A."/>
            <person name="Shen Z."/>
            <person name="Fox J.G."/>
        </authorList>
    </citation>
    <scope>NUCLEOTIDE SEQUENCE [LARGE SCALE GENOMIC DNA]</scope>
    <source>
        <strain evidence="7 8">MIT 01-6451</strain>
    </source>
</reference>
<comment type="similarity">
    <text evidence="2">Belongs to the thioredoxin family. Plant H-type subfamily.</text>
</comment>
<proteinExistence type="inferred from homology"/>
<evidence type="ECO:0000259" key="6">
    <source>
        <dbReference type="PROSITE" id="PS51352"/>
    </source>
</evidence>
<feature type="active site" description="Nucleophile" evidence="4">
    <location>
        <position position="31"/>
    </location>
</feature>
<dbReference type="PANTHER" id="PTHR10438">
    <property type="entry name" value="THIOREDOXIN"/>
    <property type="match status" value="1"/>
</dbReference>
<feature type="domain" description="Thioredoxin" evidence="6">
    <location>
        <begin position="1"/>
        <end position="103"/>
    </location>
</feature>
<keyword evidence="1 5" id="KW-1015">Disulfide bond</keyword>
<feature type="site" description="Deprotonates C-terminal active site Cys" evidence="4">
    <location>
        <position position="22"/>
    </location>
</feature>
<evidence type="ECO:0000256" key="1">
    <source>
        <dbReference type="ARBA" id="ARBA00023157"/>
    </source>
</evidence>
<dbReference type="Pfam" id="PF00085">
    <property type="entry name" value="Thioredoxin"/>
    <property type="match status" value="1"/>
</dbReference>
<dbReference type="InterPro" id="IPR013766">
    <property type="entry name" value="Thioredoxin_domain"/>
</dbReference>
<dbReference type="PROSITE" id="PS51352">
    <property type="entry name" value="THIOREDOXIN_2"/>
    <property type="match status" value="1"/>
</dbReference>
<keyword evidence="8" id="KW-1185">Reference proteome</keyword>
<feature type="disulfide bond" description="Redox-active" evidence="5">
    <location>
        <begin position="28"/>
        <end position="31"/>
    </location>
</feature>
<dbReference type="InterPro" id="IPR005746">
    <property type="entry name" value="Thioredoxin"/>
</dbReference>
<evidence type="ECO:0000313" key="7">
    <source>
        <dbReference type="EMBL" id="TLE02876.1"/>
    </source>
</evidence>
<dbReference type="PIRSF" id="PIRSF000077">
    <property type="entry name" value="Thioredoxin"/>
    <property type="match status" value="1"/>
</dbReference>
<dbReference type="InterPro" id="IPR050620">
    <property type="entry name" value="Thioredoxin_H-type-like"/>
</dbReference>
<comment type="caution">
    <text evidence="7">The sequence shown here is derived from an EMBL/GenBank/DDBJ whole genome shotgun (WGS) entry which is preliminary data.</text>
</comment>
<dbReference type="PRINTS" id="PR00421">
    <property type="entry name" value="THIOREDOXIN"/>
</dbReference>
<dbReference type="SUPFAM" id="SSF52833">
    <property type="entry name" value="Thioredoxin-like"/>
    <property type="match status" value="1"/>
</dbReference>
<protein>
    <recommendedName>
        <fullName evidence="3">Thioredoxin</fullName>
    </recommendedName>
</protein>
<evidence type="ECO:0000313" key="8">
    <source>
        <dbReference type="Proteomes" id="UP000029707"/>
    </source>
</evidence>
<dbReference type="GeneID" id="82320693"/>
<dbReference type="GO" id="GO:0015035">
    <property type="term" value="F:protein-disulfide reductase activity"/>
    <property type="evidence" value="ECO:0007669"/>
    <property type="project" value="InterPro"/>
</dbReference>
<evidence type="ECO:0000256" key="4">
    <source>
        <dbReference type="PIRSR" id="PIRSR000077-1"/>
    </source>
</evidence>
<dbReference type="Gene3D" id="3.40.30.10">
    <property type="entry name" value="Glutaredoxin"/>
    <property type="match status" value="1"/>
</dbReference>
<dbReference type="CDD" id="cd02947">
    <property type="entry name" value="TRX_family"/>
    <property type="match status" value="1"/>
</dbReference>
<dbReference type="eggNOG" id="COG0526">
    <property type="taxonomic scope" value="Bacteria"/>
</dbReference>
<dbReference type="EMBL" id="JRMQ02000002">
    <property type="protein sequence ID" value="TLE02876.1"/>
    <property type="molecule type" value="Genomic_DNA"/>
</dbReference>
<accession>A0A099BCL9</accession>
<feature type="site" description="Contributes to redox potential value" evidence="4">
    <location>
        <position position="29"/>
    </location>
</feature>